<evidence type="ECO:0000313" key="5">
    <source>
        <dbReference type="Proteomes" id="UP000001640"/>
    </source>
</evidence>
<reference evidence="4 5" key="1">
    <citation type="journal article" date="2011" name="Proc. Natl. Acad. Sci. U.S.A.">
        <title>Evolutionary erosion of yeast sex chromosomes by mating-type switching accidents.</title>
        <authorList>
            <person name="Gordon J.L."/>
            <person name="Armisen D."/>
            <person name="Proux-Wera E."/>
            <person name="Oheigeartaigh S.S."/>
            <person name="Byrne K.P."/>
            <person name="Wolfe K.H."/>
        </authorList>
    </citation>
    <scope>NUCLEOTIDE SEQUENCE [LARGE SCALE GENOMIC DNA]</scope>
    <source>
        <strain evidence="5">ATCC 76901 / BCRC 22586 / CBS 4309 / NBRC 1992 / NRRL Y-12630</strain>
    </source>
</reference>
<accession>G0VHS8</accession>
<dbReference type="eggNOG" id="KOG4151">
    <property type="taxonomic scope" value="Eukaryota"/>
</dbReference>
<dbReference type="InParanoid" id="G0VHS8"/>
<dbReference type="OrthoDB" id="5574718at2759"/>
<dbReference type="Proteomes" id="UP000001640">
    <property type="component" value="Chromosome 7"/>
</dbReference>
<dbReference type="STRING" id="1064592.G0VHS8"/>
<dbReference type="RefSeq" id="XP_003677315.1">
    <property type="nucleotide sequence ID" value="XM_003677267.1"/>
</dbReference>
<reference key="2">
    <citation type="submission" date="2011-08" db="EMBL/GenBank/DDBJ databases">
        <title>Genome sequence of Naumovozyma castellii.</title>
        <authorList>
            <person name="Gordon J.L."/>
            <person name="Armisen D."/>
            <person name="Proux-Wera E."/>
            <person name="OhEigeartaigh S.S."/>
            <person name="Byrne K.P."/>
            <person name="Wolfe K.H."/>
        </authorList>
    </citation>
    <scope>NUCLEOTIDE SEQUENCE</scope>
    <source>
        <strain>Type strain:CBS 4309</strain>
    </source>
</reference>
<dbReference type="GO" id="GO:0042802">
    <property type="term" value="F:identical protein binding"/>
    <property type="evidence" value="ECO:0007669"/>
    <property type="project" value="EnsemblFungi"/>
</dbReference>
<evidence type="ECO:0000256" key="1">
    <source>
        <dbReference type="ARBA" id="ARBA00004496"/>
    </source>
</evidence>
<evidence type="ECO:0000256" key="2">
    <source>
        <dbReference type="ARBA" id="ARBA00022490"/>
    </source>
</evidence>
<evidence type="ECO:0000259" key="3">
    <source>
        <dbReference type="Pfam" id="PF11701"/>
    </source>
</evidence>
<dbReference type="HOGENOM" id="CLU_364165_0_0_1"/>
<dbReference type="InterPro" id="IPR024660">
    <property type="entry name" value="UCS_central_dom"/>
</dbReference>
<dbReference type="GO" id="GO:0017022">
    <property type="term" value="F:myosin binding"/>
    <property type="evidence" value="ECO:0007669"/>
    <property type="project" value="EnsemblFungi"/>
</dbReference>
<dbReference type="FunCoup" id="G0VHS8">
    <property type="interactions" value="130"/>
</dbReference>
<dbReference type="KEGG" id="ncs:NCAS_0G00750"/>
<keyword evidence="5" id="KW-1185">Reference proteome</keyword>
<dbReference type="GeneID" id="96904628"/>
<dbReference type="GO" id="GO:0008298">
    <property type="term" value="P:intracellular mRNA localization"/>
    <property type="evidence" value="ECO:0007669"/>
    <property type="project" value="EnsemblFungi"/>
</dbReference>
<dbReference type="GO" id="GO:0051879">
    <property type="term" value="F:Hsp90 protein binding"/>
    <property type="evidence" value="ECO:0007669"/>
    <property type="project" value="TreeGrafter"/>
</dbReference>
<protein>
    <recommendedName>
        <fullName evidence="3">UNC-45/Cro1/She4 central domain-containing protein</fullName>
    </recommendedName>
</protein>
<evidence type="ECO:0000313" key="4">
    <source>
        <dbReference type="EMBL" id="CCC70962.1"/>
    </source>
</evidence>
<sequence length="768" mass="87774">MSDKVIADLCLEFEKKLRVPVEPEKYNEALDEIFMNDIEGIENIGSKQVETVLSRAYQAHSSSRVYLHELILKDIPKSLNLFESLSIQTVHILIGSFETANDTIPLIKELKDRIHYGEDTHPKYLLSCIVQSLNKYSYAWDQIEFIVRDVCLRMGEPDFKSIGLIIFTLLQESFEEQFYKKFTNIIDSLILEAEADVGNDPLSLIVEIFTELYPALTNICSELFLGSELDKLFKEKAMHNNEDEFIKKLLKLLSVACIDENVRNFIAENYLDMLERSLKLEQFKTYSAVVLIKTWSFTKLKGVTIGDLGTTLTDNFLMNLKIDDGQSLNDECVMCIEGLAYLTLKKQMKMTLRYHEEFSTTIINLLKKQDTPVDDSVKYGILVILGNISTYPMDVTMDGAMDPQALQDLKTYSELKSPKKRDANDVIENNEDVTRYIQKYILKTELLSYLRTKLAEVSPGSRQQIIRIIYNLTRARENISASVEQGCVVTVIEYLANKKDKKEPTRLLALRSLTKMLTLSDPKLIFNKYSRLTAIPFLYELLQTPSLSAENPLSTDELITTQDSYEALCALTNLASTEDSNADDVCKQVVTDVNYWSIIENLILDDNILVQRATLELIANLMCYPLSIAAKIFNFENPQSLRNFNILVKLLELNDVAAQRAVAAIFANISSSVPLIAQTLLDKKELIEKATGIFAEQIDDEALRQRLFVFFFSLFELLPSKEEDSRKFDSLTRNTNLKMTLESLMKRDDIEPEYLEAIPAMLSKFYVK</sequence>
<dbReference type="SUPFAM" id="SSF48371">
    <property type="entry name" value="ARM repeat"/>
    <property type="match status" value="1"/>
</dbReference>
<proteinExistence type="predicted"/>
<dbReference type="Gene3D" id="1.25.10.10">
    <property type="entry name" value="Leucine-rich Repeat Variant"/>
    <property type="match status" value="1"/>
</dbReference>
<comment type="subcellular location">
    <subcellularLocation>
        <location evidence="1">Cytoplasm</location>
    </subcellularLocation>
</comment>
<name>G0VHS8_NAUCA</name>
<dbReference type="PANTHER" id="PTHR45994:SF1">
    <property type="entry name" value="FI21225P1"/>
    <property type="match status" value="1"/>
</dbReference>
<dbReference type="OMA" id="CIDENVR"/>
<organism evidence="4 5">
    <name type="scientific">Naumovozyma castellii</name>
    <name type="common">Yeast</name>
    <name type="synonym">Saccharomyces castellii</name>
    <dbReference type="NCBI Taxonomy" id="27288"/>
    <lineage>
        <taxon>Eukaryota</taxon>
        <taxon>Fungi</taxon>
        <taxon>Dikarya</taxon>
        <taxon>Ascomycota</taxon>
        <taxon>Saccharomycotina</taxon>
        <taxon>Saccharomycetes</taxon>
        <taxon>Saccharomycetales</taxon>
        <taxon>Saccharomycetaceae</taxon>
        <taxon>Naumovozyma</taxon>
    </lineage>
</organism>
<dbReference type="AlphaFoldDB" id="G0VHS8"/>
<keyword evidence="2" id="KW-0963">Cytoplasm</keyword>
<dbReference type="InterPro" id="IPR011989">
    <property type="entry name" value="ARM-like"/>
</dbReference>
<dbReference type="EMBL" id="HE576758">
    <property type="protein sequence ID" value="CCC70962.1"/>
    <property type="molecule type" value="Genomic_DNA"/>
</dbReference>
<dbReference type="GO" id="GO:0007533">
    <property type="term" value="P:mating type switching"/>
    <property type="evidence" value="ECO:0007669"/>
    <property type="project" value="EnsemblFungi"/>
</dbReference>
<gene>
    <name evidence="4" type="primary">NCAS0G00750</name>
    <name evidence="4" type="ordered locus">NCAS_0G00750</name>
</gene>
<dbReference type="InterPro" id="IPR016024">
    <property type="entry name" value="ARM-type_fold"/>
</dbReference>
<dbReference type="PANTHER" id="PTHR45994">
    <property type="entry name" value="FI21225P1"/>
    <property type="match status" value="1"/>
</dbReference>
<dbReference type="GO" id="GO:0005737">
    <property type="term" value="C:cytoplasm"/>
    <property type="evidence" value="ECO:0007669"/>
    <property type="project" value="UniProtKB-SubCell"/>
</dbReference>
<feature type="domain" description="UNC-45/Cro1/She4 central" evidence="3">
    <location>
        <begin position="141"/>
        <end position="294"/>
    </location>
</feature>
<dbReference type="Gene3D" id="1.25.10.100">
    <property type="match status" value="1"/>
</dbReference>
<dbReference type="Pfam" id="PF11701">
    <property type="entry name" value="UNC45-central"/>
    <property type="match status" value="1"/>
</dbReference>